<accession>A0ABQ9HAJ5</accession>
<organism evidence="2 3">
    <name type="scientific">Dryococelus australis</name>
    <dbReference type="NCBI Taxonomy" id="614101"/>
    <lineage>
        <taxon>Eukaryota</taxon>
        <taxon>Metazoa</taxon>
        <taxon>Ecdysozoa</taxon>
        <taxon>Arthropoda</taxon>
        <taxon>Hexapoda</taxon>
        <taxon>Insecta</taxon>
        <taxon>Pterygota</taxon>
        <taxon>Neoptera</taxon>
        <taxon>Polyneoptera</taxon>
        <taxon>Phasmatodea</taxon>
        <taxon>Verophasmatodea</taxon>
        <taxon>Anareolatae</taxon>
        <taxon>Phasmatidae</taxon>
        <taxon>Eurycanthinae</taxon>
        <taxon>Dryococelus</taxon>
    </lineage>
</organism>
<evidence type="ECO:0000313" key="3">
    <source>
        <dbReference type="Proteomes" id="UP001159363"/>
    </source>
</evidence>
<protein>
    <submittedName>
        <fullName evidence="2">Uncharacterized protein</fullName>
    </submittedName>
</protein>
<comment type="caution">
    <text evidence="2">The sequence shown here is derived from an EMBL/GenBank/DDBJ whole genome shotgun (WGS) entry which is preliminary data.</text>
</comment>
<keyword evidence="1" id="KW-0472">Membrane</keyword>
<gene>
    <name evidence="2" type="ORF">PR048_017833</name>
</gene>
<proteinExistence type="predicted"/>
<keyword evidence="1" id="KW-1133">Transmembrane helix</keyword>
<evidence type="ECO:0000256" key="1">
    <source>
        <dbReference type="SAM" id="Phobius"/>
    </source>
</evidence>
<keyword evidence="1" id="KW-0812">Transmembrane</keyword>
<dbReference type="EMBL" id="JARBHB010000006">
    <property type="protein sequence ID" value="KAJ8881352.1"/>
    <property type="molecule type" value="Genomic_DNA"/>
</dbReference>
<sequence length="144" mass="16804">MCSDCELEKPNPGNCVLQNWPFPSGMWQRIHVDFVAEWPSTAAKHTSLCLHVMVCAHIWLVIMVHCSWLRRFKNFWQRTGCSPSLLPHIPNQMGRQKTALKYTSISYKWWYVVLPISHMLSLFCYQAFETQCTQLQGHSCQTDV</sequence>
<keyword evidence="3" id="KW-1185">Reference proteome</keyword>
<feature type="transmembrane region" description="Helical" evidence="1">
    <location>
        <begin position="50"/>
        <end position="69"/>
    </location>
</feature>
<dbReference type="Proteomes" id="UP001159363">
    <property type="component" value="Chromosome 5"/>
</dbReference>
<name>A0ABQ9HAJ5_9NEOP</name>
<reference evidence="2 3" key="1">
    <citation type="submission" date="2023-02" db="EMBL/GenBank/DDBJ databases">
        <title>LHISI_Scaffold_Assembly.</title>
        <authorList>
            <person name="Stuart O.P."/>
            <person name="Cleave R."/>
            <person name="Magrath M.J.L."/>
            <person name="Mikheyev A.S."/>
        </authorList>
    </citation>
    <scope>NUCLEOTIDE SEQUENCE [LARGE SCALE GENOMIC DNA]</scope>
    <source>
        <strain evidence="2">Daus_M_001</strain>
        <tissue evidence="2">Leg muscle</tissue>
    </source>
</reference>
<evidence type="ECO:0000313" key="2">
    <source>
        <dbReference type="EMBL" id="KAJ8881352.1"/>
    </source>
</evidence>